<dbReference type="Pfam" id="PF00096">
    <property type="entry name" value="zf-C2H2"/>
    <property type="match status" value="11"/>
</dbReference>
<evidence type="ECO:0000256" key="11">
    <source>
        <dbReference type="ARBA" id="ARBA00023163"/>
    </source>
</evidence>
<keyword evidence="10" id="KW-0238">DNA-binding</keyword>
<feature type="compositionally biased region" description="Polar residues" evidence="15">
    <location>
        <begin position="126"/>
        <end position="140"/>
    </location>
</feature>
<proteinExistence type="inferred from homology"/>
<feature type="domain" description="C2H2-type" evidence="16">
    <location>
        <begin position="249"/>
        <end position="276"/>
    </location>
</feature>
<gene>
    <name evidence="18" type="primary">LOC106537215</name>
</gene>
<dbReference type="GO" id="GO:0005634">
    <property type="term" value="C:nucleus"/>
    <property type="evidence" value="ECO:0007669"/>
    <property type="project" value="UniProtKB-SubCell"/>
</dbReference>
<dbReference type="FunFam" id="3.30.160.60:FF:000100">
    <property type="entry name" value="Zinc finger 45-like"/>
    <property type="match status" value="1"/>
</dbReference>
<dbReference type="GO" id="GO:0000981">
    <property type="term" value="F:DNA-binding transcription factor activity, RNA polymerase II-specific"/>
    <property type="evidence" value="ECO:0007669"/>
    <property type="project" value="TreeGrafter"/>
</dbReference>
<feature type="region of interest" description="Disordered" evidence="15">
    <location>
        <begin position="126"/>
        <end position="152"/>
    </location>
</feature>
<dbReference type="GO" id="GO:0008270">
    <property type="term" value="F:zinc ion binding"/>
    <property type="evidence" value="ECO:0007669"/>
    <property type="project" value="UniProtKB-KW"/>
</dbReference>
<evidence type="ECO:0000256" key="12">
    <source>
        <dbReference type="ARBA" id="ARBA00023242"/>
    </source>
</evidence>
<keyword evidence="5" id="KW-0677">Repeat</keyword>
<keyword evidence="3" id="KW-1017">Isopeptide bond</keyword>
<feature type="domain" description="C2H2-type" evidence="16">
    <location>
        <begin position="499"/>
        <end position="526"/>
    </location>
</feature>
<dbReference type="FunFam" id="3.30.160.60:FF:000624">
    <property type="entry name" value="zinc finger protein 697"/>
    <property type="match status" value="2"/>
</dbReference>
<evidence type="ECO:0000256" key="9">
    <source>
        <dbReference type="ARBA" id="ARBA00023015"/>
    </source>
</evidence>
<dbReference type="FunFam" id="3.30.160.60:FF:000690">
    <property type="entry name" value="Zinc finger protein 354C"/>
    <property type="match status" value="1"/>
</dbReference>
<dbReference type="SMART" id="SM00355">
    <property type="entry name" value="ZnF_C2H2"/>
    <property type="match status" value="15"/>
</dbReference>
<feature type="domain" description="C2H2-type" evidence="16">
    <location>
        <begin position="527"/>
        <end position="554"/>
    </location>
</feature>
<keyword evidence="6 13" id="KW-0863">Zinc-finger</keyword>
<evidence type="ECO:0000259" key="16">
    <source>
        <dbReference type="PROSITE" id="PS50157"/>
    </source>
</evidence>
<keyword evidence="11" id="KW-0804">Transcription</keyword>
<keyword evidence="14" id="KW-0175">Coiled coil</keyword>
<dbReference type="InParanoid" id="A0A2I4DCT0"/>
<feature type="domain" description="C2H2-type" evidence="16">
    <location>
        <begin position="360"/>
        <end position="387"/>
    </location>
</feature>
<keyword evidence="12" id="KW-0539">Nucleus</keyword>
<protein>
    <submittedName>
        <fullName evidence="18">Zinc finger protein 708</fullName>
    </submittedName>
</protein>
<keyword evidence="9" id="KW-0805">Transcription regulation</keyword>
<dbReference type="PROSITE" id="PS50157">
    <property type="entry name" value="ZINC_FINGER_C2H2_2"/>
    <property type="match status" value="14"/>
</dbReference>
<dbReference type="FunFam" id="3.30.160.60:FF:000188">
    <property type="entry name" value="Zinc finger protein 787"/>
    <property type="match status" value="1"/>
</dbReference>
<sequence>MSGSSVFCSEIKSVLKTLVEAAVDVTGGSDEEKKLTLDRRPDFDSVVGLLAREATRTIGGVFSQLIAENAALKTRVGRLESELKTATESLQRSNLWRENVLSGCPVLFQDSGLVFTLKPLGKLTINSNRASEGDHQTSPAAGQGPDGGETLDEEILSPANEQDSAQDFAVTNAPELQNPPESVVRTAGKVFVCEVCEKTFTRQFHLMKHMNVHRDRRPFACDQCPRRFTNAQTFELHLLRHEEKKQAAFPCRLCEKTFRTKACLKTHQLVHSDTRPFGCSACGKAFKTKHNLQAHRAVHLVEKPHKCSECGESFRNTISLQCHRSVHTGENPYRCPVCGKTFTGRRSLRTHQAVHRGKLFTCETCGAGFTLRQNLRRHIRIHTGEKPLACKVCGKRFMQDNKLKAHMLLHGATKAFMCDLCGKTFLYNCQLQKHQRVAHDEKRGFRKRPRERADRRVIYRRDKTIVNVTPFSCGSCHKSFDSAASLKKHELIHTGDRKHTCSQCGRSFFYKATYQYHLRIHSGERPFACDVCGERFIIRQALVSHSLQHSGEKPHKCEQCGKTFRIYTNYLRHLRIHTGEKPYECEVCGVRFRQLGHVKFHMQVHTGERPLSCSSCGLGFSDSRLLKKHKCNE</sequence>
<evidence type="ECO:0000256" key="13">
    <source>
        <dbReference type="PROSITE-ProRule" id="PRU00042"/>
    </source>
</evidence>
<dbReference type="FunFam" id="3.30.160.60:FF:001370">
    <property type="entry name" value="Zinc finger protein"/>
    <property type="match status" value="1"/>
</dbReference>
<comment type="similarity">
    <text evidence="2">Belongs to the krueppel C2H2-type zinc-finger protein family.</text>
</comment>
<feature type="domain" description="C2H2-type" evidence="16">
    <location>
        <begin position="305"/>
        <end position="332"/>
    </location>
</feature>
<feature type="coiled-coil region" evidence="14">
    <location>
        <begin position="62"/>
        <end position="89"/>
    </location>
</feature>
<dbReference type="PROSITE" id="PS00028">
    <property type="entry name" value="ZINC_FINGER_C2H2_1"/>
    <property type="match status" value="14"/>
</dbReference>
<evidence type="ECO:0000256" key="6">
    <source>
        <dbReference type="ARBA" id="ARBA00022771"/>
    </source>
</evidence>
<evidence type="ECO:0000256" key="3">
    <source>
        <dbReference type="ARBA" id="ARBA00022499"/>
    </source>
</evidence>
<dbReference type="KEGG" id="alim:106537215"/>
<accession>A0A2I4DCT0</accession>
<evidence type="ECO:0000256" key="8">
    <source>
        <dbReference type="ARBA" id="ARBA00022843"/>
    </source>
</evidence>
<evidence type="ECO:0000256" key="4">
    <source>
        <dbReference type="ARBA" id="ARBA00022723"/>
    </source>
</evidence>
<dbReference type="InterPro" id="IPR036236">
    <property type="entry name" value="Znf_C2H2_sf"/>
</dbReference>
<evidence type="ECO:0000256" key="7">
    <source>
        <dbReference type="ARBA" id="ARBA00022833"/>
    </source>
</evidence>
<keyword evidence="8" id="KW-0832">Ubl conjugation</keyword>
<evidence type="ECO:0000313" key="18">
    <source>
        <dbReference type="RefSeq" id="XP_013890050.1"/>
    </source>
</evidence>
<dbReference type="FunFam" id="3.30.160.60:FF:001290">
    <property type="entry name" value="Zinc finger 45-like"/>
    <property type="match status" value="1"/>
</dbReference>
<evidence type="ECO:0000256" key="1">
    <source>
        <dbReference type="ARBA" id="ARBA00004123"/>
    </source>
</evidence>
<reference evidence="18" key="1">
    <citation type="submission" date="2025-08" db="UniProtKB">
        <authorList>
            <consortium name="RefSeq"/>
        </authorList>
    </citation>
    <scope>IDENTIFICATION</scope>
</reference>
<feature type="domain" description="C2H2-type" evidence="16">
    <location>
        <begin position="583"/>
        <end position="610"/>
    </location>
</feature>
<dbReference type="FunFam" id="3.30.160.60:FF:000425">
    <property type="entry name" value="PLAG1 like zinc finger 1"/>
    <property type="match status" value="1"/>
</dbReference>
<evidence type="ECO:0000313" key="17">
    <source>
        <dbReference type="Proteomes" id="UP000192220"/>
    </source>
</evidence>
<keyword evidence="4" id="KW-0479">Metal-binding</keyword>
<dbReference type="InterPro" id="IPR013087">
    <property type="entry name" value="Znf_C2H2_type"/>
</dbReference>
<organism evidence="17 18">
    <name type="scientific">Austrofundulus limnaeus</name>
    <name type="common">Annual killifish</name>
    <dbReference type="NCBI Taxonomy" id="52670"/>
    <lineage>
        <taxon>Eukaryota</taxon>
        <taxon>Metazoa</taxon>
        <taxon>Chordata</taxon>
        <taxon>Craniata</taxon>
        <taxon>Vertebrata</taxon>
        <taxon>Euteleostomi</taxon>
        <taxon>Actinopterygii</taxon>
        <taxon>Neopterygii</taxon>
        <taxon>Teleostei</taxon>
        <taxon>Neoteleostei</taxon>
        <taxon>Acanthomorphata</taxon>
        <taxon>Ovalentaria</taxon>
        <taxon>Atherinomorphae</taxon>
        <taxon>Cyprinodontiformes</taxon>
        <taxon>Rivulidae</taxon>
        <taxon>Austrofundulus</taxon>
    </lineage>
</organism>
<dbReference type="FunFam" id="3.30.160.60:FF:000446">
    <property type="entry name" value="Zinc finger protein"/>
    <property type="match status" value="1"/>
</dbReference>
<dbReference type="PANTHER" id="PTHR24409">
    <property type="entry name" value="ZINC FINGER PROTEIN 142"/>
    <property type="match status" value="1"/>
</dbReference>
<feature type="domain" description="C2H2-type" evidence="16">
    <location>
        <begin position="277"/>
        <end position="304"/>
    </location>
</feature>
<name>A0A2I4DCT0_AUSLI</name>
<dbReference type="PANTHER" id="PTHR24409:SF295">
    <property type="entry name" value="AZ2-RELATED"/>
    <property type="match status" value="1"/>
</dbReference>
<dbReference type="GO" id="GO:0000977">
    <property type="term" value="F:RNA polymerase II transcription regulatory region sequence-specific DNA binding"/>
    <property type="evidence" value="ECO:0007669"/>
    <property type="project" value="TreeGrafter"/>
</dbReference>
<feature type="domain" description="C2H2-type" evidence="16">
    <location>
        <begin position="388"/>
        <end position="415"/>
    </location>
</feature>
<keyword evidence="7" id="KW-0862">Zinc</keyword>
<feature type="domain" description="C2H2-type" evidence="16">
    <location>
        <begin position="471"/>
        <end position="498"/>
    </location>
</feature>
<dbReference type="RefSeq" id="XP_013890050.1">
    <property type="nucleotide sequence ID" value="XM_014034596.1"/>
</dbReference>
<dbReference type="Gene3D" id="3.30.160.60">
    <property type="entry name" value="Classic Zinc Finger"/>
    <property type="match status" value="15"/>
</dbReference>
<feature type="domain" description="C2H2-type" evidence="16">
    <location>
        <begin position="219"/>
        <end position="246"/>
    </location>
</feature>
<evidence type="ECO:0000256" key="14">
    <source>
        <dbReference type="SAM" id="Coils"/>
    </source>
</evidence>
<evidence type="ECO:0000256" key="10">
    <source>
        <dbReference type="ARBA" id="ARBA00023125"/>
    </source>
</evidence>
<dbReference type="SUPFAM" id="SSF57667">
    <property type="entry name" value="beta-beta-alpha zinc fingers"/>
    <property type="match status" value="8"/>
</dbReference>
<evidence type="ECO:0000256" key="5">
    <source>
        <dbReference type="ARBA" id="ARBA00022737"/>
    </source>
</evidence>
<feature type="domain" description="C2H2-type" evidence="16">
    <location>
        <begin position="191"/>
        <end position="218"/>
    </location>
</feature>
<comment type="subcellular location">
    <subcellularLocation>
        <location evidence="1">Nucleus</location>
    </subcellularLocation>
</comment>
<feature type="domain" description="C2H2-type" evidence="16">
    <location>
        <begin position="555"/>
        <end position="582"/>
    </location>
</feature>
<feature type="domain" description="C2H2-type" evidence="16">
    <location>
        <begin position="416"/>
        <end position="444"/>
    </location>
</feature>
<evidence type="ECO:0000256" key="2">
    <source>
        <dbReference type="ARBA" id="ARBA00006991"/>
    </source>
</evidence>
<dbReference type="OrthoDB" id="8117402at2759"/>
<dbReference type="Proteomes" id="UP000192220">
    <property type="component" value="Unplaced"/>
</dbReference>
<dbReference type="FunFam" id="3.30.160.60:FF:000322">
    <property type="entry name" value="GDNF-inducible zinc finger protein 1"/>
    <property type="match status" value="1"/>
</dbReference>
<dbReference type="GeneID" id="106537215"/>
<dbReference type="AlphaFoldDB" id="A0A2I4DCT0"/>
<keyword evidence="17" id="KW-1185">Reference proteome</keyword>
<feature type="domain" description="C2H2-type" evidence="16">
    <location>
        <begin position="333"/>
        <end position="360"/>
    </location>
</feature>
<dbReference type="FunFam" id="3.30.160.60:FF:000394">
    <property type="entry name" value="Zinc finger protein 836"/>
    <property type="match status" value="1"/>
</dbReference>
<evidence type="ECO:0000256" key="15">
    <source>
        <dbReference type="SAM" id="MobiDB-lite"/>
    </source>
</evidence>